<accession>A0A6A5V5F3</accession>
<evidence type="ECO:0000313" key="2">
    <source>
        <dbReference type="Proteomes" id="UP000800036"/>
    </source>
</evidence>
<gene>
    <name evidence="1" type="ORF">BU23DRAFT_165221</name>
</gene>
<sequence>MGSITAPQRAVRFRRFLQTAPPSLAASWIFTIAKPGVHTRINGSRAITCASAASPPHALPICRRFPAHREIEGAKTELIRNYTRGRMRKVMQLQFA</sequence>
<protein>
    <submittedName>
        <fullName evidence="1">Uncharacterized protein</fullName>
    </submittedName>
</protein>
<dbReference type="Proteomes" id="UP000800036">
    <property type="component" value="Unassembled WGS sequence"/>
</dbReference>
<keyword evidence="2" id="KW-1185">Reference proteome</keyword>
<organism evidence="1 2">
    <name type="scientific">Bimuria novae-zelandiae CBS 107.79</name>
    <dbReference type="NCBI Taxonomy" id="1447943"/>
    <lineage>
        <taxon>Eukaryota</taxon>
        <taxon>Fungi</taxon>
        <taxon>Dikarya</taxon>
        <taxon>Ascomycota</taxon>
        <taxon>Pezizomycotina</taxon>
        <taxon>Dothideomycetes</taxon>
        <taxon>Pleosporomycetidae</taxon>
        <taxon>Pleosporales</taxon>
        <taxon>Massarineae</taxon>
        <taxon>Didymosphaeriaceae</taxon>
        <taxon>Bimuria</taxon>
    </lineage>
</organism>
<dbReference type="AlphaFoldDB" id="A0A6A5V5F3"/>
<reference evidence="1" key="1">
    <citation type="journal article" date="2020" name="Stud. Mycol.">
        <title>101 Dothideomycetes genomes: a test case for predicting lifestyles and emergence of pathogens.</title>
        <authorList>
            <person name="Haridas S."/>
            <person name="Albert R."/>
            <person name="Binder M."/>
            <person name="Bloem J."/>
            <person name="Labutti K."/>
            <person name="Salamov A."/>
            <person name="Andreopoulos B."/>
            <person name="Baker S."/>
            <person name="Barry K."/>
            <person name="Bills G."/>
            <person name="Bluhm B."/>
            <person name="Cannon C."/>
            <person name="Castanera R."/>
            <person name="Culley D."/>
            <person name="Daum C."/>
            <person name="Ezra D."/>
            <person name="Gonzalez J."/>
            <person name="Henrissat B."/>
            <person name="Kuo A."/>
            <person name="Liang C."/>
            <person name="Lipzen A."/>
            <person name="Lutzoni F."/>
            <person name="Magnuson J."/>
            <person name="Mondo S."/>
            <person name="Nolan M."/>
            <person name="Ohm R."/>
            <person name="Pangilinan J."/>
            <person name="Park H.-J."/>
            <person name="Ramirez L."/>
            <person name="Alfaro M."/>
            <person name="Sun H."/>
            <person name="Tritt A."/>
            <person name="Yoshinaga Y."/>
            <person name="Zwiers L.-H."/>
            <person name="Turgeon B."/>
            <person name="Goodwin S."/>
            <person name="Spatafora J."/>
            <person name="Crous P."/>
            <person name="Grigoriev I."/>
        </authorList>
    </citation>
    <scope>NUCLEOTIDE SEQUENCE</scope>
    <source>
        <strain evidence="1">CBS 107.79</strain>
    </source>
</reference>
<evidence type="ECO:0000313" key="1">
    <source>
        <dbReference type="EMBL" id="KAF1972284.1"/>
    </source>
</evidence>
<name>A0A6A5V5F3_9PLEO</name>
<proteinExistence type="predicted"/>
<dbReference type="EMBL" id="ML976688">
    <property type="protein sequence ID" value="KAF1972284.1"/>
    <property type="molecule type" value="Genomic_DNA"/>
</dbReference>